<protein>
    <recommendedName>
        <fullName evidence="6">AP2/ERF domain-containing protein</fullName>
    </recommendedName>
</protein>
<keyword evidence="8" id="KW-1185">Reference proteome</keyword>
<dbReference type="GO" id="GO:0003677">
    <property type="term" value="F:DNA binding"/>
    <property type="evidence" value="ECO:0007669"/>
    <property type="project" value="UniProtKB-KW"/>
</dbReference>
<evidence type="ECO:0000256" key="4">
    <source>
        <dbReference type="ARBA" id="ARBA00023163"/>
    </source>
</evidence>
<keyword evidence="5" id="KW-0539">Nucleus</keyword>
<keyword evidence="2" id="KW-0805">Transcription regulation</keyword>
<dbReference type="InterPro" id="IPR001471">
    <property type="entry name" value="AP2/ERF_dom"/>
</dbReference>
<dbReference type="GO" id="GO:0003700">
    <property type="term" value="F:DNA-binding transcription factor activity"/>
    <property type="evidence" value="ECO:0007669"/>
    <property type="project" value="InterPro"/>
</dbReference>
<dbReference type="AlphaFoldDB" id="A0AAV6L7M7"/>
<reference evidence="7" key="1">
    <citation type="submission" date="2020-08" db="EMBL/GenBank/DDBJ databases">
        <title>Plant Genome Project.</title>
        <authorList>
            <person name="Zhang R.-G."/>
        </authorList>
    </citation>
    <scope>NUCLEOTIDE SEQUENCE</scope>
    <source>
        <strain evidence="7">WSP0</strain>
        <tissue evidence="7">Leaf</tissue>
    </source>
</reference>
<evidence type="ECO:0000313" key="8">
    <source>
        <dbReference type="Proteomes" id="UP000823749"/>
    </source>
</evidence>
<feature type="domain" description="AP2/ERF" evidence="6">
    <location>
        <begin position="236"/>
        <end position="282"/>
    </location>
</feature>
<evidence type="ECO:0000259" key="6">
    <source>
        <dbReference type="PROSITE" id="PS51032"/>
    </source>
</evidence>
<dbReference type="Proteomes" id="UP000823749">
    <property type="component" value="Chromosome 2"/>
</dbReference>
<evidence type="ECO:0000256" key="5">
    <source>
        <dbReference type="ARBA" id="ARBA00023242"/>
    </source>
</evidence>
<keyword evidence="3" id="KW-0238">DNA-binding</keyword>
<keyword evidence="4" id="KW-0804">Transcription</keyword>
<organism evidence="7 8">
    <name type="scientific">Rhododendron griersonianum</name>
    <dbReference type="NCBI Taxonomy" id="479676"/>
    <lineage>
        <taxon>Eukaryota</taxon>
        <taxon>Viridiplantae</taxon>
        <taxon>Streptophyta</taxon>
        <taxon>Embryophyta</taxon>
        <taxon>Tracheophyta</taxon>
        <taxon>Spermatophyta</taxon>
        <taxon>Magnoliopsida</taxon>
        <taxon>eudicotyledons</taxon>
        <taxon>Gunneridae</taxon>
        <taxon>Pentapetalae</taxon>
        <taxon>asterids</taxon>
        <taxon>Ericales</taxon>
        <taxon>Ericaceae</taxon>
        <taxon>Ericoideae</taxon>
        <taxon>Rhodoreae</taxon>
        <taxon>Rhododendron</taxon>
    </lineage>
</organism>
<accession>A0AAV6L7M7</accession>
<evidence type="ECO:0000256" key="2">
    <source>
        <dbReference type="ARBA" id="ARBA00023015"/>
    </source>
</evidence>
<evidence type="ECO:0000313" key="7">
    <source>
        <dbReference type="EMBL" id="KAG5560388.1"/>
    </source>
</evidence>
<evidence type="ECO:0000256" key="3">
    <source>
        <dbReference type="ARBA" id="ARBA00023125"/>
    </source>
</evidence>
<dbReference type="EMBL" id="JACTNZ010000002">
    <property type="protein sequence ID" value="KAG5560388.1"/>
    <property type="molecule type" value="Genomic_DNA"/>
</dbReference>
<name>A0AAV6L7M7_9ERIC</name>
<dbReference type="PROSITE" id="PS51032">
    <property type="entry name" value="AP2_ERF"/>
    <property type="match status" value="1"/>
</dbReference>
<proteinExistence type="predicted"/>
<comment type="subcellular location">
    <subcellularLocation>
        <location evidence="1">Nucleus</location>
    </subcellularLocation>
</comment>
<dbReference type="GO" id="GO:0005634">
    <property type="term" value="C:nucleus"/>
    <property type="evidence" value="ECO:0007669"/>
    <property type="project" value="UniProtKB-SubCell"/>
</dbReference>
<comment type="caution">
    <text evidence="7">The sequence shown here is derived from an EMBL/GenBank/DDBJ whole genome shotgun (WGS) entry which is preliminary data.</text>
</comment>
<gene>
    <name evidence="7" type="ORF">RHGRI_003637</name>
</gene>
<evidence type="ECO:0000256" key="1">
    <source>
        <dbReference type="ARBA" id="ARBA00004123"/>
    </source>
</evidence>
<sequence length="355" mass="39875">MAAPTNSGDSALLQQQQQLRKNWSEASDWRPRGGGIMTMNNQGFEESNMDFEESMEMTTCFYFPPSPTNFPLYRPMPSVFFVSGQQENISLALSCQHILEDKSGALHVLNGEEGQNIVKLLLFDSVASNLKNKFRNLHEIARAAGVVPKGVESLVDNIVDADYDEREVTLSPINWLEQYDEAIVGQPVYEQVGVAQQLIHNRGGELDVILGGGVFTVNGLECRDGQGSPMTPEPLLIRQVKVSYRLWLGHGGQWAAEYRSRCNRLNIGSFTTVEDAISAYEVKQEWCGNGRDCDRGVFCWREFEWAAMPHISEYTKSEDTDDVALVDMNCEDFKEATPSRLDIEATSKEMVLMKH</sequence>